<organism evidence="1">
    <name type="scientific">Albugo laibachii Nc14</name>
    <dbReference type="NCBI Taxonomy" id="890382"/>
    <lineage>
        <taxon>Eukaryota</taxon>
        <taxon>Sar</taxon>
        <taxon>Stramenopiles</taxon>
        <taxon>Oomycota</taxon>
        <taxon>Peronosporomycetes</taxon>
        <taxon>Albuginales</taxon>
        <taxon>Albuginaceae</taxon>
        <taxon>Albugo</taxon>
    </lineage>
</organism>
<sequence length="111" mass="12227">MLAQESKHQVLEKLQSFGIYDGSGSSVTYSDAGNVPSTEFDNVIAREVGQAVYDLLISTKVKANEYTDTLPSETNRRNVLLICQLADSLVGCKGRRIRSLIEKTQSNIDIC</sequence>
<evidence type="ECO:0000313" key="1">
    <source>
        <dbReference type="EMBL" id="CCA22857.1"/>
    </source>
</evidence>
<accession>F0WNG6</accession>
<dbReference type="HOGENOM" id="CLU_2163126_0_0_1"/>
<gene>
    <name evidence="1" type="primary">AlNc14C170G7991</name>
    <name evidence="1" type="ORF">ALNC14_090000</name>
</gene>
<dbReference type="EMBL" id="FR824215">
    <property type="protein sequence ID" value="CCA22857.1"/>
    <property type="molecule type" value="Genomic_DNA"/>
</dbReference>
<name>F0WNG6_9STRA</name>
<protein>
    <submittedName>
        <fullName evidence="1">AlNc14C170G7991 protein</fullName>
    </submittedName>
</protein>
<proteinExistence type="predicted"/>
<reference evidence="1" key="2">
    <citation type="submission" date="2011-02" db="EMBL/GenBank/DDBJ databases">
        <authorList>
            <person name="MacLean D."/>
        </authorList>
    </citation>
    <scope>NUCLEOTIDE SEQUENCE</scope>
</reference>
<dbReference type="AlphaFoldDB" id="F0WNG6"/>
<reference evidence="1" key="1">
    <citation type="journal article" date="2011" name="PLoS Biol.">
        <title>Gene gain and loss during evolution of obligate parasitism in the white rust pathogen of Arabidopsis thaliana.</title>
        <authorList>
            <person name="Kemen E."/>
            <person name="Gardiner A."/>
            <person name="Schultz-Larsen T."/>
            <person name="Kemen A.C."/>
            <person name="Balmuth A.L."/>
            <person name="Robert-Seilaniantz A."/>
            <person name="Bailey K."/>
            <person name="Holub E."/>
            <person name="Studholme D.J."/>
            <person name="Maclean D."/>
            <person name="Jones J.D."/>
        </authorList>
    </citation>
    <scope>NUCLEOTIDE SEQUENCE</scope>
</reference>